<proteinExistence type="predicted"/>
<evidence type="ECO:0000313" key="2">
    <source>
        <dbReference type="Proteomes" id="UP001152795"/>
    </source>
</evidence>
<dbReference type="EMBL" id="CACRXK020000490">
    <property type="protein sequence ID" value="CAB3982324.1"/>
    <property type="molecule type" value="Genomic_DNA"/>
</dbReference>
<sequence length="176" mass="20206">MKSFLINTCLGEKVGSKPQASAKRSILELYDSSEDELNQEAPKKKHLPVVLQYPNYTIIAYVNRFFTRSDIHVKRPAIMYSFIHVKRLAIKDAVGDRDKTSRGIVCKIRSADKDWVMEISDIFQVGPVDGKYFIFVNGKYFIRILNNGNVIYHPWTQTPQLTARNYVLKGQCSAKM</sequence>
<reference evidence="1" key="1">
    <citation type="submission" date="2020-04" db="EMBL/GenBank/DDBJ databases">
        <authorList>
            <person name="Alioto T."/>
            <person name="Alioto T."/>
            <person name="Gomez Garrido J."/>
        </authorList>
    </citation>
    <scope>NUCLEOTIDE SEQUENCE</scope>
    <source>
        <strain evidence="1">A484AB</strain>
    </source>
</reference>
<comment type="caution">
    <text evidence="1">The sequence shown here is derived from an EMBL/GenBank/DDBJ whole genome shotgun (WGS) entry which is preliminary data.</text>
</comment>
<dbReference type="Proteomes" id="UP001152795">
    <property type="component" value="Unassembled WGS sequence"/>
</dbReference>
<gene>
    <name evidence="1" type="ORF">PACLA_8A036187</name>
</gene>
<name>A0A6S7FQW9_PARCT</name>
<protein>
    <submittedName>
        <fullName evidence="1">Uncharacterized protein</fullName>
    </submittedName>
</protein>
<dbReference type="AlphaFoldDB" id="A0A6S7FQW9"/>
<accession>A0A6S7FQW9</accession>
<evidence type="ECO:0000313" key="1">
    <source>
        <dbReference type="EMBL" id="CAB3982324.1"/>
    </source>
</evidence>
<organism evidence="1 2">
    <name type="scientific">Paramuricea clavata</name>
    <name type="common">Red gorgonian</name>
    <name type="synonym">Violescent sea-whip</name>
    <dbReference type="NCBI Taxonomy" id="317549"/>
    <lineage>
        <taxon>Eukaryota</taxon>
        <taxon>Metazoa</taxon>
        <taxon>Cnidaria</taxon>
        <taxon>Anthozoa</taxon>
        <taxon>Octocorallia</taxon>
        <taxon>Malacalcyonacea</taxon>
        <taxon>Plexauridae</taxon>
        <taxon>Paramuricea</taxon>
    </lineage>
</organism>
<keyword evidence="2" id="KW-1185">Reference proteome</keyword>